<dbReference type="EMBL" id="JH993081">
    <property type="protein sequence ID" value="EKX35986.1"/>
    <property type="molecule type" value="Genomic_DNA"/>
</dbReference>
<sequence length="511" mass="57540">MVCHSQQAITFQRMKEAAYQPFDMSNTLVAGRKLEAIRRRFDPYRGSEPQRRRMYLQEIFSKFVQALPSKSRASFLLLLRQYNASSIPPEDFVLGVQQLVDQHSICIPLKYKPEYLIRSSPPPVNRACSQGSMRGSAQQEEAAKKQSKAFRARRPQQPLSRTILPAVAEDQLKSAHAPSASSSSSSSSSSSGLSKFLTDKVASSCSSVVIRVLYNSSAQSQQDKFACSKKEGSREILIFGLFSHEYDDLCPRDVSRRTYIDCVDSIPLLENETIEERQSVLSAILYGYIEYLSKRSYLQSKDAFNPNRSHHSDELLVQEASGRSKVHVLPAEVAHIECQHPTSMQDQPAHPRFFAADLFSAGNFAGDVDPLLYNQVFSDRKSFTSFCDQQNLSFTTTALAQSSTEFLMSSLQAFKGMGEIQSSVSVLRPPPLEAPTVVKEEATDRPRMDLPQVYVGEALFMPRERTGEERKEEEEESMRYCAASMSLFQDHGTFLEDEEGDLFADSFFLKF</sequence>
<reference evidence="3" key="3">
    <citation type="submission" date="2016-03" db="UniProtKB">
        <authorList>
            <consortium name="EnsemblProtists"/>
        </authorList>
    </citation>
    <scope>IDENTIFICATION</scope>
</reference>
<evidence type="ECO:0000256" key="1">
    <source>
        <dbReference type="SAM" id="MobiDB-lite"/>
    </source>
</evidence>
<dbReference type="RefSeq" id="XP_005822966.1">
    <property type="nucleotide sequence ID" value="XM_005822909.1"/>
</dbReference>
<organism evidence="2">
    <name type="scientific">Guillardia theta (strain CCMP2712)</name>
    <name type="common">Cryptophyte</name>
    <dbReference type="NCBI Taxonomy" id="905079"/>
    <lineage>
        <taxon>Eukaryota</taxon>
        <taxon>Cryptophyceae</taxon>
        <taxon>Pyrenomonadales</taxon>
        <taxon>Geminigeraceae</taxon>
        <taxon>Guillardia</taxon>
    </lineage>
</organism>
<dbReference type="GeneID" id="17292684"/>
<evidence type="ECO:0000313" key="4">
    <source>
        <dbReference type="Proteomes" id="UP000011087"/>
    </source>
</evidence>
<feature type="compositionally biased region" description="Basic residues" evidence="1">
    <location>
        <begin position="145"/>
        <end position="154"/>
    </location>
</feature>
<feature type="compositionally biased region" description="Polar residues" evidence="1">
    <location>
        <begin position="127"/>
        <end position="139"/>
    </location>
</feature>
<reference evidence="2 4" key="1">
    <citation type="journal article" date="2012" name="Nature">
        <title>Algal genomes reveal evolutionary mosaicism and the fate of nucleomorphs.</title>
        <authorList>
            <consortium name="DOE Joint Genome Institute"/>
            <person name="Curtis B.A."/>
            <person name="Tanifuji G."/>
            <person name="Burki F."/>
            <person name="Gruber A."/>
            <person name="Irimia M."/>
            <person name="Maruyama S."/>
            <person name="Arias M.C."/>
            <person name="Ball S.G."/>
            <person name="Gile G.H."/>
            <person name="Hirakawa Y."/>
            <person name="Hopkins J.F."/>
            <person name="Kuo A."/>
            <person name="Rensing S.A."/>
            <person name="Schmutz J."/>
            <person name="Symeonidi A."/>
            <person name="Elias M."/>
            <person name="Eveleigh R.J."/>
            <person name="Herman E.K."/>
            <person name="Klute M.J."/>
            <person name="Nakayama T."/>
            <person name="Obornik M."/>
            <person name="Reyes-Prieto A."/>
            <person name="Armbrust E.V."/>
            <person name="Aves S.J."/>
            <person name="Beiko R.G."/>
            <person name="Coutinho P."/>
            <person name="Dacks J.B."/>
            <person name="Durnford D.G."/>
            <person name="Fast N.M."/>
            <person name="Green B.R."/>
            <person name="Grisdale C.J."/>
            <person name="Hempel F."/>
            <person name="Henrissat B."/>
            <person name="Hoppner M.P."/>
            <person name="Ishida K."/>
            <person name="Kim E."/>
            <person name="Koreny L."/>
            <person name="Kroth P.G."/>
            <person name="Liu Y."/>
            <person name="Malik S.B."/>
            <person name="Maier U.G."/>
            <person name="McRose D."/>
            <person name="Mock T."/>
            <person name="Neilson J.A."/>
            <person name="Onodera N.T."/>
            <person name="Poole A.M."/>
            <person name="Pritham E.J."/>
            <person name="Richards T.A."/>
            <person name="Rocap G."/>
            <person name="Roy S.W."/>
            <person name="Sarai C."/>
            <person name="Schaack S."/>
            <person name="Shirato S."/>
            <person name="Slamovits C.H."/>
            <person name="Spencer D.F."/>
            <person name="Suzuki S."/>
            <person name="Worden A.Z."/>
            <person name="Zauner S."/>
            <person name="Barry K."/>
            <person name="Bell C."/>
            <person name="Bharti A.K."/>
            <person name="Crow J.A."/>
            <person name="Grimwood J."/>
            <person name="Kramer R."/>
            <person name="Lindquist E."/>
            <person name="Lucas S."/>
            <person name="Salamov A."/>
            <person name="McFadden G.I."/>
            <person name="Lane C.E."/>
            <person name="Keeling P.J."/>
            <person name="Gray M.W."/>
            <person name="Grigoriev I.V."/>
            <person name="Archibald J.M."/>
        </authorList>
    </citation>
    <scope>NUCLEOTIDE SEQUENCE</scope>
    <source>
        <strain evidence="2 4">CCMP2712</strain>
    </source>
</reference>
<keyword evidence="4" id="KW-1185">Reference proteome</keyword>
<dbReference type="KEGG" id="gtt:GUITHDRAFT_117901"/>
<proteinExistence type="predicted"/>
<dbReference type="HOGENOM" id="CLU_533684_0_0_1"/>
<dbReference type="EnsemblProtists" id="EKX35986">
    <property type="protein sequence ID" value="EKX35986"/>
    <property type="gene ID" value="GUITHDRAFT_117901"/>
</dbReference>
<gene>
    <name evidence="2" type="ORF">GUITHDRAFT_117901</name>
</gene>
<name>L1IID2_GUITC</name>
<reference evidence="4" key="2">
    <citation type="submission" date="2012-11" db="EMBL/GenBank/DDBJ databases">
        <authorList>
            <person name="Kuo A."/>
            <person name="Curtis B.A."/>
            <person name="Tanifuji G."/>
            <person name="Burki F."/>
            <person name="Gruber A."/>
            <person name="Irimia M."/>
            <person name="Maruyama S."/>
            <person name="Arias M.C."/>
            <person name="Ball S.G."/>
            <person name="Gile G.H."/>
            <person name="Hirakawa Y."/>
            <person name="Hopkins J.F."/>
            <person name="Rensing S.A."/>
            <person name="Schmutz J."/>
            <person name="Symeonidi A."/>
            <person name="Elias M."/>
            <person name="Eveleigh R.J."/>
            <person name="Herman E.K."/>
            <person name="Klute M.J."/>
            <person name="Nakayama T."/>
            <person name="Obornik M."/>
            <person name="Reyes-Prieto A."/>
            <person name="Armbrust E.V."/>
            <person name="Aves S.J."/>
            <person name="Beiko R.G."/>
            <person name="Coutinho P."/>
            <person name="Dacks J.B."/>
            <person name="Durnford D.G."/>
            <person name="Fast N.M."/>
            <person name="Green B.R."/>
            <person name="Grisdale C."/>
            <person name="Hempe F."/>
            <person name="Henrissat B."/>
            <person name="Hoppner M.P."/>
            <person name="Ishida K.-I."/>
            <person name="Kim E."/>
            <person name="Koreny L."/>
            <person name="Kroth P.G."/>
            <person name="Liu Y."/>
            <person name="Malik S.-B."/>
            <person name="Maier U.G."/>
            <person name="McRose D."/>
            <person name="Mock T."/>
            <person name="Neilson J.A."/>
            <person name="Onodera N.T."/>
            <person name="Poole A.M."/>
            <person name="Pritham E.J."/>
            <person name="Richards T.A."/>
            <person name="Rocap G."/>
            <person name="Roy S.W."/>
            <person name="Sarai C."/>
            <person name="Schaack S."/>
            <person name="Shirato S."/>
            <person name="Slamovits C.H."/>
            <person name="Spencer D.F."/>
            <person name="Suzuki S."/>
            <person name="Worden A.Z."/>
            <person name="Zauner S."/>
            <person name="Barry K."/>
            <person name="Bell C."/>
            <person name="Bharti A.K."/>
            <person name="Crow J.A."/>
            <person name="Grimwood J."/>
            <person name="Kramer R."/>
            <person name="Lindquist E."/>
            <person name="Lucas S."/>
            <person name="Salamov A."/>
            <person name="McFadden G.I."/>
            <person name="Lane C.E."/>
            <person name="Keeling P.J."/>
            <person name="Gray M.W."/>
            <person name="Grigoriev I.V."/>
            <person name="Archibald J.M."/>
        </authorList>
    </citation>
    <scope>NUCLEOTIDE SEQUENCE</scope>
    <source>
        <strain evidence="4">CCMP2712</strain>
    </source>
</reference>
<dbReference type="PaxDb" id="55529-EKX35986"/>
<evidence type="ECO:0000313" key="3">
    <source>
        <dbReference type="EnsemblProtists" id="EKX35986"/>
    </source>
</evidence>
<feature type="region of interest" description="Disordered" evidence="1">
    <location>
        <begin position="122"/>
        <end position="157"/>
    </location>
</feature>
<evidence type="ECO:0000313" key="2">
    <source>
        <dbReference type="EMBL" id="EKX35986.1"/>
    </source>
</evidence>
<accession>L1IID2</accession>
<dbReference type="AlphaFoldDB" id="L1IID2"/>
<dbReference type="Proteomes" id="UP000011087">
    <property type="component" value="Unassembled WGS sequence"/>
</dbReference>
<protein>
    <submittedName>
        <fullName evidence="2 3">Uncharacterized protein</fullName>
    </submittedName>
</protein>